<sequence length="76" mass="8223">MSSMKKLQAFDPCPATDCGKGLLPVSDFVLRCPAGHDHTMKTRCCVRGCRRVATEILFGDPWCAPCLAGEPVSHTT</sequence>
<organism evidence="1">
    <name type="scientific">uncultured Caudovirales phage</name>
    <dbReference type="NCBI Taxonomy" id="2100421"/>
    <lineage>
        <taxon>Viruses</taxon>
        <taxon>Duplodnaviria</taxon>
        <taxon>Heunggongvirae</taxon>
        <taxon>Uroviricota</taxon>
        <taxon>Caudoviricetes</taxon>
        <taxon>Peduoviridae</taxon>
        <taxon>Maltschvirus</taxon>
        <taxon>Maltschvirus maltsch</taxon>
    </lineage>
</organism>
<name>A0A6J5S4D0_9CAUD</name>
<accession>A0A6J5S4D0</accession>
<proteinExistence type="predicted"/>
<reference evidence="1" key="1">
    <citation type="submission" date="2020-05" db="EMBL/GenBank/DDBJ databases">
        <authorList>
            <person name="Chiriac C."/>
            <person name="Salcher M."/>
            <person name="Ghai R."/>
            <person name="Kavagutti S V."/>
        </authorList>
    </citation>
    <scope>NUCLEOTIDE SEQUENCE</scope>
</reference>
<gene>
    <name evidence="1" type="ORF">UFOVP1382_25</name>
</gene>
<evidence type="ECO:0000313" key="1">
    <source>
        <dbReference type="EMBL" id="CAB4203407.1"/>
    </source>
</evidence>
<protein>
    <submittedName>
        <fullName evidence="1">Uncharacterized protein</fullName>
    </submittedName>
</protein>
<dbReference type="EMBL" id="LR797331">
    <property type="protein sequence ID" value="CAB4203407.1"/>
    <property type="molecule type" value="Genomic_DNA"/>
</dbReference>